<dbReference type="GO" id="GO:0019005">
    <property type="term" value="C:SCF ubiquitin ligase complex"/>
    <property type="evidence" value="ECO:0007669"/>
    <property type="project" value="TreeGrafter"/>
</dbReference>
<protein>
    <submittedName>
        <fullName evidence="2">Uncharacterized protein</fullName>
    </submittedName>
</protein>
<comment type="caution">
    <text evidence="2">The sequence shown here is derived from an EMBL/GenBank/DDBJ whole genome shotgun (WGS) entry which is preliminary data.</text>
</comment>
<dbReference type="AlphaFoldDB" id="A0AAD5TIZ2"/>
<organism evidence="2 3">
    <name type="scientific">Geranomyces variabilis</name>
    <dbReference type="NCBI Taxonomy" id="109894"/>
    <lineage>
        <taxon>Eukaryota</taxon>
        <taxon>Fungi</taxon>
        <taxon>Fungi incertae sedis</taxon>
        <taxon>Chytridiomycota</taxon>
        <taxon>Chytridiomycota incertae sedis</taxon>
        <taxon>Chytridiomycetes</taxon>
        <taxon>Spizellomycetales</taxon>
        <taxon>Powellomycetaceae</taxon>
        <taxon>Geranomyces</taxon>
    </lineage>
</organism>
<evidence type="ECO:0000313" key="3">
    <source>
        <dbReference type="Proteomes" id="UP001212152"/>
    </source>
</evidence>
<evidence type="ECO:0000313" key="2">
    <source>
        <dbReference type="EMBL" id="KAJ3177890.1"/>
    </source>
</evidence>
<name>A0AAD5TIZ2_9FUNG</name>
<evidence type="ECO:0000256" key="1">
    <source>
        <dbReference type="SAM" id="MobiDB-lite"/>
    </source>
</evidence>
<dbReference type="Gene3D" id="3.80.10.10">
    <property type="entry name" value="Ribonuclease Inhibitor"/>
    <property type="match status" value="1"/>
</dbReference>
<sequence>MALGACNFLLSLPLGTPNLDTREEDRDAEGNVDSRDIEVRRAGQRHLAEAGLANRYFHNVSATILWGDPFFRSFPDVLSFALALQLSAVRGGLIAGDAVKRLALPAIPAWSVGGPQLLSNLVTGIAAACGRGLRTLRLDSTGDAISNDGLAAVFATCRHLTALRISVRLGADEAEGSHSEDDDDDDDDRAPSPAAPTNAEETNASEHMNLEPNVYDVLVSGIARLNIFDLAGLCSSTRKATASFLAIIRAGIAAPLRVLCLGAFEDAVGSHTQGYDLAALLTTAAARCSHLEVLQVLLPDERPAGMEALTDALKALPGSCSRLHTVAIRHRPRPYGTATQPYSAGDYPVSYVSALRPALRQLVIGLPNLARLDLQGVEADEKVVHGLAVRAPATLHTLLMDTDACPPPQLLHLIVRRGAQLRRLSLISVVHHPTHQLLAAIAAKCVELVDLRLWLKAPDSTESLRQLEFMFPDKWIAALKETLRRCPKLTRVGLSWVPSTEYTDAVIELDSEYPGLIDWGTFPATARCLPTTGYPEW</sequence>
<reference evidence="2" key="1">
    <citation type="submission" date="2020-05" db="EMBL/GenBank/DDBJ databases">
        <title>Phylogenomic resolution of chytrid fungi.</title>
        <authorList>
            <person name="Stajich J.E."/>
            <person name="Amses K."/>
            <person name="Simmons R."/>
            <person name="Seto K."/>
            <person name="Myers J."/>
            <person name="Bonds A."/>
            <person name="Quandt C.A."/>
            <person name="Barry K."/>
            <person name="Liu P."/>
            <person name="Grigoriev I."/>
            <person name="Longcore J.E."/>
            <person name="James T.Y."/>
        </authorList>
    </citation>
    <scope>NUCLEOTIDE SEQUENCE</scope>
    <source>
        <strain evidence="2">JEL0379</strain>
    </source>
</reference>
<keyword evidence="3" id="KW-1185">Reference proteome</keyword>
<dbReference type="PANTHER" id="PTHR13318">
    <property type="entry name" value="PARTNER OF PAIRED, ISOFORM B-RELATED"/>
    <property type="match status" value="1"/>
</dbReference>
<gene>
    <name evidence="2" type="ORF">HDU87_004172</name>
</gene>
<proteinExistence type="predicted"/>
<dbReference type="GO" id="GO:0031146">
    <property type="term" value="P:SCF-dependent proteasomal ubiquitin-dependent protein catabolic process"/>
    <property type="evidence" value="ECO:0007669"/>
    <property type="project" value="TreeGrafter"/>
</dbReference>
<accession>A0AAD5TIZ2</accession>
<dbReference type="InterPro" id="IPR032675">
    <property type="entry name" value="LRR_dom_sf"/>
</dbReference>
<dbReference type="EMBL" id="JADGJQ010000030">
    <property type="protein sequence ID" value="KAJ3177890.1"/>
    <property type="molecule type" value="Genomic_DNA"/>
</dbReference>
<dbReference type="Proteomes" id="UP001212152">
    <property type="component" value="Unassembled WGS sequence"/>
</dbReference>
<feature type="region of interest" description="Disordered" evidence="1">
    <location>
        <begin position="174"/>
        <end position="205"/>
    </location>
</feature>